<comment type="similarity">
    <text evidence="1">Belongs to the N(4)/N(6)-methyltransferase family. N(4) subfamily.</text>
</comment>
<keyword evidence="6" id="KW-0680">Restriction system</keyword>
<proteinExistence type="inferred from homology"/>
<evidence type="ECO:0000256" key="1">
    <source>
        <dbReference type="ARBA" id="ARBA00010203"/>
    </source>
</evidence>
<dbReference type="InterPro" id="IPR029063">
    <property type="entry name" value="SAM-dependent_MTases_sf"/>
</dbReference>
<dbReference type="RefSeq" id="WP_016443200.1">
    <property type="nucleotide sequence ID" value="NZ_CAUPFG010000013.1"/>
</dbReference>
<evidence type="ECO:0000313" key="10">
    <source>
        <dbReference type="EMBL" id="MDE1656085.1"/>
    </source>
</evidence>
<gene>
    <name evidence="10" type="ORF">PWJ81_03285</name>
</gene>
<dbReference type="EMBL" id="JARBHI010000005">
    <property type="protein sequence ID" value="MDE1656085.1"/>
    <property type="molecule type" value="Genomic_DNA"/>
</dbReference>
<evidence type="ECO:0000256" key="5">
    <source>
        <dbReference type="ARBA" id="ARBA00022691"/>
    </source>
</evidence>
<dbReference type="SUPFAM" id="SSF53335">
    <property type="entry name" value="S-adenosyl-L-methionine-dependent methyltransferases"/>
    <property type="match status" value="1"/>
</dbReference>
<organism evidence="10 11">
    <name type="scientific">Actinotignum sanguinis</name>
    <dbReference type="NCBI Taxonomy" id="1445614"/>
    <lineage>
        <taxon>Bacteria</taxon>
        <taxon>Bacillati</taxon>
        <taxon>Actinomycetota</taxon>
        <taxon>Actinomycetes</taxon>
        <taxon>Actinomycetales</taxon>
        <taxon>Actinomycetaceae</taxon>
        <taxon>Actinotignum</taxon>
    </lineage>
</organism>
<dbReference type="InterPro" id="IPR002941">
    <property type="entry name" value="DNA_methylase_N4/N6"/>
</dbReference>
<accession>A0ABT5V556</accession>
<evidence type="ECO:0000256" key="2">
    <source>
        <dbReference type="ARBA" id="ARBA00012185"/>
    </source>
</evidence>
<dbReference type="Gene3D" id="3.40.50.150">
    <property type="entry name" value="Vaccinia Virus protein VP39"/>
    <property type="match status" value="2"/>
</dbReference>
<evidence type="ECO:0000256" key="3">
    <source>
        <dbReference type="ARBA" id="ARBA00022603"/>
    </source>
</evidence>
<keyword evidence="5" id="KW-0949">S-adenosyl-L-methionine</keyword>
<dbReference type="GO" id="GO:0032259">
    <property type="term" value="P:methylation"/>
    <property type="evidence" value="ECO:0007669"/>
    <property type="project" value="UniProtKB-KW"/>
</dbReference>
<comment type="catalytic activity">
    <reaction evidence="8">
        <text>a 2'-deoxycytidine in DNA + S-adenosyl-L-methionine = an N(4)-methyl-2'-deoxycytidine in DNA + S-adenosyl-L-homocysteine + H(+)</text>
        <dbReference type="Rhea" id="RHEA:16857"/>
        <dbReference type="Rhea" id="RHEA-COMP:11369"/>
        <dbReference type="Rhea" id="RHEA-COMP:13674"/>
        <dbReference type="ChEBI" id="CHEBI:15378"/>
        <dbReference type="ChEBI" id="CHEBI:57856"/>
        <dbReference type="ChEBI" id="CHEBI:59789"/>
        <dbReference type="ChEBI" id="CHEBI:85452"/>
        <dbReference type="ChEBI" id="CHEBI:137933"/>
        <dbReference type="EC" id="2.1.1.113"/>
    </reaction>
</comment>
<feature type="domain" description="DNA methylase N-4/N-6" evidence="9">
    <location>
        <begin position="55"/>
        <end position="93"/>
    </location>
</feature>
<evidence type="ECO:0000313" key="11">
    <source>
        <dbReference type="Proteomes" id="UP001219297"/>
    </source>
</evidence>
<dbReference type="PROSITE" id="PS00093">
    <property type="entry name" value="N4_MTASE"/>
    <property type="match status" value="1"/>
</dbReference>
<keyword evidence="3 10" id="KW-0489">Methyltransferase</keyword>
<protein>
    <recommendedName>
        <fullName evidence="2">site-specific DNA-methyltransferase (cytosine-N(4)-specific)</fullName>
        <ecNumber evidence="2">2.1.1.113</ecNumber>
    </recommendedName>
</protein>
<dbReference type="Proteomes" id="UP001219297">
    <property type="component" value="Unassembled WGS sequence"/>
</dbReference>
<evidence type="ECO:0000256" key="6">
    <source>
        <dbReference type="ARBA" id="ARBA00022747"/>
    </source>
</evidence>
<evidence type="ECO:0000259" key="9">
    <source>
        <dbReference type="Pfam" id="PF01555"/>
    </source>
</evidence>
<dbReference type="InterPro" id="IPR017985">
    <property type="entry name" value="MeTrfase_CN4_CS"/>
</dbReference>
<evidence type="ECO:0000256" key="8">
    <source>
        <dbReference type="ARBA" id="ARBA00049120"/>
    </source>
</evidence>
<reference evidence="10 11" key="1">
    <citation type="submission" date="2023-02" db="EMBL/GenBank/DDBJ databases">
        <title>Defining the Infant Male Urobiome and Moving Towards Mechanisms in Urobiome Research.</title>
        <authorList>
            <person name="Reasoner S."/>
            <person name="Flores V."/>
            <person name="Van Horn G."/>
            <person name="Morales G."/>
            <person name="Peard L."/>
            <person name="Abelson B."/>
            <person name="Manuel C."/>
            <person name="Lee J."/>
            <person name="Baker B."/>
            <person name="Williams T."/>
            <person name="Schmitz J."/>
            <person name="Clayton D."/>
            <person name="Hadjifrangiskou M."/>
        </authorList>
    </citation>
    <scope>NUCLEOTIDE SEQUENCE [LARGE SCALE GENOMIC DNA]</scope>
    <source>
        <strain evidence="10 11">AS1053</strain>
    </source>
</reference>
<keyword evidence="4" id="KW-0808">Transferase</keyword>
<keyword evidence="7" id="KW-0238">DNA-binding</keyword>
<dbReference type="Pfam" id="PF01555">
    <property type="entry name" value="N6_N4_Mtase"/>
    <property type="match status" value="1"/>
</dbReference>
<keyword evidence="11" id="KW-1185">Reference proteome</keyword>
<comment type="caution">
    <text evidence="10">The sequence shown here is derived from an EMBL/GenBank/DDBJ whole genome shotgun (WGS) entry which is preliminary data.</text>
</comment>
<evidence type="ECO:0000256" key="7">
    <source>
        <dbReference type="ARBA" id="ARBA00023125"/>
    </source>
</evidence>
<dbReference type="EC" id="2.1.1.113" evidence="2"/>
<dbReference type="GO" id="GO:0008168">
    <property type="term" value="F:methyltransferase activity"/>
    <property type="evidence" value="ECO:0007669"/>
    <property type="project" value="UniProtKB-KW"/>
</dbReference>
<sequence length="401" mass="44026">MAISSRSRWTEFSKIPVDRDVIPQIALDIGAGRRTNALPWRGQFSPDFVANLLDFFEPQGLVVDPFCGSGTTLVEASRLGLPTLGVEVNAAAYLLARVYAFAEVSQGERSKCLESMIAHTAPAVLSGDSRVLRDAVLSLVEPLEQILASAVFLLALGNGHQFSPDSWQRGRQTVEAVLEGLGEGLGSVQIELGDARRLPLEKDAADLVLTSPPYVNVFNYHQNYRSAVELLGFDVLPPARAEIGSNRKFRQNRFLTVVQYAQDSGLALNEATRVLRPGGYLVWVVGRESNVRGVPILNSQISYDMASQVPGLVFCRRFERKFRSRYGALVFEDILVFRRLDRGGEASPEDLAESGRRVGIRLLEGLEYKGGDIVSREIDEAVARAGRVAPSPLAHCDRMAK</sequence>
<evidence type="ECO:0000256" key="4">
    <source>
        <dbReference type="ARBA" id="ARBA00022679"/>
    </source>
</evidence>
<name>A0ABT5V556_9ACTO</name>